<dbReference type="InterPro" id="IPR004701">
    <property type="entry name" value="PTS_EIIA_man-typ"/>
</dbReference>
<keyword evidence="6" id="KW-0598">Phosphotransferase system</keyword>
<keyword evidence="2" id="KW-0813">Transport</keyword>
<evidence type="ECO:0000256" key="3">
    <source>
        <dbReference type="ARBA" id="ARBA00022490"/>
    </source>
</evidence>
<keyword evidence="5" id="KW-0808">Transferase</keyword>
<dbReference type="AlphaFoldDB" id="A0A1B9JJL9"/>
<evidence type="ECO:0000256" key="2">
    <source>
        <dbReference type="ARBA" id="ARBA00022448"/>
    </source>
</evidence>
<dbReference type="InterPro" id="IPR033887">
    <property type="entry name" value="PTS_IIA_man"/>
</dbReference>
<dbReference type="SUPFAM" id="SSF53062">
    <property type="entry name" value="PTS system fructose IIA component-like"/>
    <property type="match status" value="1"/>
</dbReference>
<dbReference type="GO" id="GO:0005737">
    <property type="term" value="C:cytoplasm"/>
    <property type="evidence" value="ECO:0007669"/>
    <property type="project" value="UniProtKB-SubCell"/>
</dbReference>
<organism evidence="9 10">
    <name type="scientific">Gilliamella apicola</name>
    <dbReference type="NCBI Taxonomy" id="1196095"/>
    <lineage>
        <taxon>Bacteria</taxon>
        <taxon>Pseudomonadati</taxon>
        <taxon>Pseudomonadota</taxon>
        <taxon>Gammaproteobacteria</taxon>
        <taxon>Orbales</taxon>
        <taxon>Orbaceae</taxon>
        <taxon>Gilliamella</taxon>
    </lineage>
</organism>
<dbReference type="Gene3D" id="3.40.50.510">
    <property type="entry name" value="Phosphotransferase system, mannose-type IIA component"/>
    <property type="match status" value="1"/>
</dbReference>
<dbReference type="Proteomes" id="UP000319483">
    <property type="component" value="Unassembled WGS sequence"/>
</dbReference>
<evidence type="ECO:0000256" key="7">
    <source>
        <dbReference type="ARBA" id="ARBA00022777"/>
    </source>
</evidence>
<dbReference type="PANTHER" id="PTHR33799:SF1">
    <property type="entry name" value="PTS SYSTEM MANNOSE-SPECIFIC EIIAB COMPONENT-RELATED"/>
    <property type="match status" value="1"/>
</dbReference>
<dbReference type="InterPro" id="IPR036662">
    <property type="entry name" value="PTS_EIIA_man-typ_sf"/>
</dbReference>
<comment type="subcellular location">
    <subcellularLocation>
        <location evidence="1">Cytoplasm</location>
    </subcellularLocation>
</comment>
<dbReference type="PROSITE" id="PS51096">
    <property type="entry name" value="PTS_EIIA_TYPE_4"/>
    <property type="match status" value="1"/>
</dbReference>
<dbReference type="GO" id="GO:0016301">
    <property type="term" value="F:kinase activity"/>
    <property type="evidence" value="ECO:0007669"/>
    <property type="project" value="UniProtKB-KW"/>
</dbReference>
<dbReference type="InterPro" id="IPR051471">
    <property type="entry name" value="Bacterial_PTS_sugar_comp"/>
</dbReference>
<dbReference type="CDD" id="cd00006">
    <property type="entry name" value="PTS_IIA_man"/>
    <property type="match status" value="1"/>
</dbReference>
<gene>
    <name evidence="9" type="ORF">FPQ15_10840</name>
</gene>
<dbReference type="PANTHER" id="PTHR33799">
    <property type="entry name" value="PTS PERMEASE-RELATED-RELATED"/>
    <property type="match status" value="1"/>
</dbReference>
<dbReference type="EMBL" id="VMHM01000014">
    <property type="protein sequence ID" value="TSJ97866.1"/>
    <property type="molecule type" value="Genomic_DNA"/>
</dbReference>
<dbReference type="RefSeq" id="WP_065738080.1">
    <property type="nucleotide sequence ID" value="NZ_CAMLBV010000010.1"/>
</dbReference>
<evidence type="ECO:0000259" key="8">
    <source>
        <dbReference type="PROSITE" id="PS51096"/>
    </source>
</evidence>
<dbReference type="GO" id="GO:0016020">
    <property type="term" value="C:membrane"/>
    <property type="evidence" value="ECO:0007669"/>
    <property type="project" value="InterPro"/>
</dbReference>
<evidence type="ECO:0000313" key="10">
    <source>
        <dbReference type="Proteomes" id="UP000319483"/>
    </source>
</evidence>
<evidence type="ECO:0000256" key="5">
    <source>
        <dbReference type="ARBA" id="ARBA00022679"/>
    </source>
</evidence>
<keyword evidence="7" id="KW-0418">Kinase</keyword>
<keyword evidence="3" id="KW-0963">Cytoplasm</keyword>
<protein>
    <submittedName>
        <fullName evidence="9">PTS mannose transporter subunit IID</fullName>
    </submittedName>
</protein>
<evidence type="ECO:0000256" key="6">
    <source>
        <dbReference type="ARBA" id="ARBA00022683"/>
    </source>
</evidence>
<name>A0A1B9JJL9_9GAMM</name>
<dbReference type="OrthoDB" id="3183705at2"/>
<evidence type="ECO:0000313" key="9">
    <source>
        <dbReference type="EMBL" id="TSJ97866.1"/>
    </source>
</evidence>
<proteinExistence type="predicted"/>
<evidence type="ECO:0000256" key="4">
    <source>
        <dbReference type="ARBA" id="ARBA00022597"/>
    </source>
</evidence>
<dbReference type="GO" id="GO:0009401">
    <property type="term" value="P:phosphoenolpyruvate-dependent sugar phosphotransferase system"/>
    <property type="evidence" value="ECO:0007669"/>
    <property type="project" value="UniProtKB-KW"/>
</dbReference>
<accession>A0A1B9JJL9</accession>
<dbReference type="Pfam" id="PF03610">
    <property type="entry name" value="EIIA-man"/>
    <property type="match status" value="1"/>
</dbReference>
<evidence type="ECO:0000256" key="1">
    <source>
        <dbReference type="ARBA" id="ARBA00004496"/>
    </source>
</evidence>
<sequence length="143" mass="15719">MISVLVSTHGSTAKGLIETTEMICGKQSQCEAVSFAMGQSTDDFQQQLQQKLEELQGFGSEIVCFVDLKGGTPFNTLVRLMADFPNIEIVTGVNVPMLLETFMQRDEVNLPTLLPDIIQAGTQGIERYNMASMSVDESSDEDF</sequence>
<reference evidence="9 10" key="1">
    <citation type="submission" date="2019-07" db="EMBL/GenBank/DDBJ databases">
        <title>Gilliamella genomes.</title>
        <authorList>
            <person name="Zheng H."/>
        </authorList>
    </citation>
    <scope>NUCLEOTIDE SEQUENCE [LARGE SCALE GENOMIC DNA]</scope>
    <source>
        <strain evidence="9 10">W8127</strain>
    </source>
</reference>
<feature type="domain" description="PTS EIIA type-4" evidence="8">
    <location>
        <begin position="1"/>
        <end position="125"/>
    </location>
</feature>
<comment type="caution">
    <text evidence="9">The sequence shown here is derived from an EMBL/GenBank/DDBJ whole genome shotgun (WGS) entry which is preliminary data.</text>
</comment>
<keyword evidence="4" id="KW-0762">Sugar transport</keyword>